<sequence length="435" mass="44853">MAVVSALFLAAVDSTIVSTVLPVIGGRLGHPALYPWVMSAFLLPVALVAPLAGACGDRLGVSATLKACLLLFLAASALAAVSPGMGLLIAARALQGIGAGGIIVLSYSLLASLFDAEKRGKMQGMLSGVWGLSAILGPLLGSVLASSFGWRAIFWFNLPVGALALLLLFVTPPVGKGNGKAALDLPAQLLLMVLACGLLLLIDSPAALRGAEYALWAVTLAALALLMLRVRQRPTSSPIPLQFFRRGALFSVIILVLLSSAGLYSSVTLLPLALSQQAGSLMSSGMLIMLAALGWVVGAAFCGNKLASVGYRRMALFGMLMLAGGAFLMALTVGQHQLPMIAGALLLIGLGMGFTATTTLVFAQNSAPADRLASWTATVQFLRNLGAALGVNTLATVQLRQAGSDAFQSCFILLGLSMLVGLCFTLLMPRAYPVS</sequence>
<evidence type="ECO:0000256" key="3">
    <source>
        <dbReference type="ARBA" id="ARBA00022692"/>
    </source>
</evidence>
<gene>
    <name evidence="8" type="ORF">HMPREF0758_2959</name>
</gene>
<dbReference type="InterPro" id="IPR011701">
    <property type="entry name" value="MFS"/>
</dbReference>
<feature type="transmembrane region" description="Helical" evidence="6">
    <location>
        <begin position="410"/>
        <end position="432"/>
    </location>
</feature>
<keyword evidence="4 6" id="KW-1133">Transmembrane helix</keyword>
<dbReference type="Proteomes" id="UP000005723">
    <property type="component" value="Unassembled WGS sequence"/>
</dbReference>
<feature type="transmembrane region" description="Helical" evidence="6">
    <location>
        <begin position="32"/>
        <end position="55"/>
    </location>
</feature>
<name>D4E459_SEROD</name>
<evidence type="ECO:0000259" key="7">
    <source>
        <dbReference type="PROSITE" id="PS50850"/>
    </source>
</evidence>
<dbReference type="Pfam" id="PF07690">
    <property type="entry name" value="MFS_1"/>
    <property type="match status" value="1"/>
</dbReference>
<accession>D4E459</accession>
<evidence type="ECO:0000313" key="8">
    <source>
        <dbReference type="EMBL" id="EFE95268.1"/>
    </source>
</evidence>
<feature type="transmembrane region" description="Helical" evidence="6">
    <location>
        <begin position="243"/>
        <end position="264"/>
    </location>
</feature>
<feature type="domain" description="Major facilitator superfamily (MFS) profile" evidence="7">
    <location>
        <begin position="1"/>
        <end position="433"/>
    </location>
</feature>
<comment type="subcellular location">
    <subcellularLocation>
        <location evidence="1">Endomembrane system</location>
        <topology evidence="1">Multi-pass membrane protein</topology>
    </subcellularLocation>
</comment>
<organism evidence="8 9">
    <name type="scientific">Serratia odorifera DSM 4582</name>
    <dbReference type="NCBI Taxonomy" id="667129"/>
    <lineage>
        <taxon>Bacteria</taxon>
        <taxon>Pseudomonadati</taxon>
        <taxon>Pseudomonadota</taxon>
        <taxon>Gammaproteobacteria</taxon>
        <taxon>Enterobacterales</taxon>
        <taxon>Yersiniaceae</taxon>
        <taxon>Serratia</taxon>
    </lineage>
</organism>
<dbReference type="PANTHER" id="PTHR23501">
    <property type="entry name" value="MAJOR FACILITATOR SUPERFAMILY"/>
    <property type="match status" value="1"/>
</dbReference>
<evidence type="ECO:0000256" key="6">
    <source>
        <dbReference type="SAM" id="Phobius"/>
    </source>
</evidence>
<feature type="transmembrane region" description="Helical" evidence="6">
    <location>
        <begin position="126"/>
        <end position="146"/>
    </location>
</feature>
<dbReference type="GO" id="GO:0012505">
    <property type="term" value="C:endomembrane system"/>
    <property type="evidence" value="ECO:0007669"/>
    <property type="project" value="UniProtKB-SubCell"/>
</dbReference>
<feature type="transmembrane region" description="Helical" evidence="6">
    <location>
        <begin position="284"/>
        <end position="302"/>
    </location>
</feature>
<dbReference type="SUPFAM" id="SSF103473">
    <property type="entry name" value="MFS general substrate transporter"/>
    <property type="match status" value="1"/>
</dbReference>
<dbReference type="EMBL" id="ADBY01000048">
    <property type="protein sequence ID" value="EFE95268.1"/>
    <property type="molecule type" value="Genomic_DNA"/>
</dbReference>
<evidence type="ECO:0000256" key="1">
    <source>
        <dbReference type="ARBA" id="ARBA00004127"/>
    </source>
</evidence>
<keyword evidence="5 6" id="KW-0472">Membrane</keyword>
<dbReference type="AlphaFoldDB" id="D4E459"/>
<dbReference type="PROSITE" id="PS50850">
    <property type="entry name" value="MFS"/>
    <property type="match status" value="1"/>
</dbReference>
<feature type="transmembrane region" description="Helical" evidence="6">
    <location>
        <begin position="67"/>
        <end position="90"/>
    </location>
</feature>
<dbReference type="Gene3D" id="1.20.1250.20">
    <property type="entry name" value="MFS general substrate transporter like domains"/>
    <property type="match status" value="1"/>
</dbReference>
<dbReference type="GO" id="GO:0005886">
    <property type="term" value="C:plasma membrane"/>
    <property type="evidence" value="ECO:0007669"/>
    <property type="project" value="TreeGrafter"/>
</dbReference>
<dbReference type="PANTHER" id="PTHR23501:SF191">
    <property type="entry name" value="VACUOLAR BASIC AMINO ACID TRANSPORTER 4"/>
    <property type="match status" value="1"/>
</dbReference>
<dbReference type="STRING" id="667129.HMPREF0758_2959"/>
<keyword evidence="2" id="KW-0813">Transport</keyword>
<feature type="transmembrane region" description="Helical" evidence="6">
    <location>
        <begin position="152"/>
        <end position="170"/>
    </location>
</feature>
<dbReference type="Gene3D" id="1.20.1720.10">
    <property type="entry name" value="Multidrug resistance protein D"/>
    <property type="match status" value="1"/>
</dbReference>
<evidence type="ECO:0000313" key="9">
    <source>
        <dbReference type="Proteomes" id="UP000005723"/>
    </source>
</evidence>
<evidence type="ECO:0000256" key="4">
    <source>
        <dbReference type="ARBA" id="ARBA00022989"/>
    </source>
</evidence>
<evidence type="ECO:0000256" key="2">
    <source>
        <dbReference type="ARBA" id="ARBA00022448"/>
    </source>
</evidence>
<feature type="transmembrane region" description="Helical" evidence="6">
    <location>
        <begin position="182"/>
        <end position="201"/>
    </location>
</feature>
<feature type="transmembrane region" description="Helical" evidence="6">
    <location>
        <begin position="340"/>
        <end position="363"/>
    </location>
</feature>
<comment type="caution">
    <text evidence="8">The sequence shown here is derived from an EMBL/GenBank/DDBJ whole genome shotgun (WGS) entry which is preliminary data.</text>
</comment>
<reference evidence="8 9" key="1">
    <citation type="submission" date="2010-01" db="EMBL/GenBank/DDBJ databases">
        <authorList>
            <person name="Muzny D."/>
            <person name="Qin X."/>
            <person name="Deng J."/>
            <person name="Jiang H."/>
            <person name="Liu Y."/>
            <person name="Qu J."/>
            <person name="Song X.-Z."/>
            <person name="Zhang L."/>
            <person name="Thornton R."/>
            <person name="Coyle M."/>
            <person name="Francisco L."/>
            <person name="Jackson L."/>
            <person name="Javaid M."/>
            <person name="Korchina V."/>
            <person name="Kovar C."/>
            <person name="Mata R."/>
            <person name="Mathew T."/>
            <person name="Ngo R."/>
            <person name="Nguyen L."/>
            <person name="Nguyen N."/>
            <person name="Okwuonu G."/>
            <person name="Ongeri F."/>
            <person name="Pham C."/>
            <person name="Simmons D."/>
            <person name="Wilczek-Boney K."/>
            <person name="Hale W."/>
            <person name="Jakkamsetti A."/>
            <person name="Pham P."/>
            <person name="Ruth R."/>
            <person name="San Lucas F."/>
            <person name="Warren J."/>
            <person name="Zhang J."/>
            <person name="Zhao Z."/>
            <person name="Zhou C."/>
            <person name="Zhu D."/>
            <person name="Lee S."/>
            <person name="Bess C."/>
            <person name="Blankenburg K."/>
            <person name="Forbes L."/>
            <person name="Fu Q."/>
            <person name="Gubbala S."/>
            <person name="Hirani K."/>
            <person name="Jayaseelan J.C."/>
            <person name="Lara F."/>
            <person name="Munidasa M."/>
            <person name="Palculict T."/>
            <person name="Patil S."/>
            <person name="Pu L.-L."/>
            <person name="Saada N."/>
            <person name="Tang L."/>
            <person name="Weissenberger G."/>
            <person name="Zhu Y."/>
            <person name="Hemphill L."/>
            <person name="Shang Y."/>
            <person name="Youmans B."/>
            <person name="Ayvaz T."/>
            <person name="Ross M."/>
            <person name="Santibanez J."/>
            <person name="Aqrawi P."/>
            <person name="Gross S."/>
            <person name="Joshi V."/>
            <person name="Fowler G."/>
            <person name="Nazareth L."/>
            <person name="Reid J."/>
            <person name="Worley K."/>
            <person name="Petrosino J."/>
            <person name="Highlander S."/>
            <person name="Gibbs R."/>
        </authorList>
    </citation>
    <scope>NUCLEOTIDE SEQUENCE [LARGE SCALE GENOMIC DNA]</scope>
    <source>
        <strain evidence="8 9">DSM 4582</strain>
    </source>
</reference>
<proteinExistence type="predicted"/>
<dbReference type="InterPro" id="IPR036259">
    <property type="entry name" value="MFS_trans_sf"/>
</dbReference>
<dbReference type="GO" id="GO:0022857">
    <property type="term" value="F:transmembrane transporter activity"/>
    <property type="evidence" value="ECO:0007669"/>
    <property type="project" value="InterPro"/>
</dbReference>
<keyword evidence="9" id="KW-1185">Reference proteome</keyword>
<protein>
    <submittedName>
        <fullName evidence="8">Transporter, major facilitator family protein</fullName>
    </submittedName>
</protein>
<dbReference type="InterPro" id="IPR020846">
    <property type="entry name" value="MFS_dom"/>
</dbReference>
<dbReference type="HOGENOM" id="CLU_000960_2_7_6"/>
<feature type="transmembrane region" description="Helical" evidence="6">
    <location>
        <begin position="314"/>
        <end position="334"/>
    </location>
</feature>
<feature type="transmembrane region" description="Helical" evidence="6">
    <location>
        <begin position="96"/>
        <end position="114"/>
    </location>
</feature>
<keyword evidence="3 6" id="KW-0812">Transmembrane</keyword>
<evidence type="ECO:0000256" key="5">
    <source>
        <dbReference type="ARBA" id="ARBA00023136"/>
    </source>
</evidence>
<feature type="transmembrane region" description="Helical" evidence="6">
    <location>
        <begin position="213"/>
        <end position="231"/>
    </location>
</feature>